<keyword evidence="1" id="KW-0433">Leucine-rich repeat</keyword>
<dbReference type="GO" id="GO:0005737">
    <property type="term" value="C:cytoplasm"/>
    <property type="evidence" value="ECO:0007669"/>
    <property type="project" value="TreeGrafter"/>
</dbReference>
<keyword evidence="4" id="KW-1185">Reference proteome</keyword>
<dbReference type="Proteomes" id="UP000792457">
    <property type="component" value="Unassembled WGS sequence"/>
</dbReference>
<dbReference type="InterPro" id="IPR003591">
    <property type="entry name" value="Leu-rich_rpt_typical-subtyp"/>
</dbReference>
<reference evidence="3" key="1">
    <citation type="submission" date="2013-04" db="EMBL/GenBank/DDBJ databases">
        <authorList>
            <person name="Qu J."/>
            <person name="Murali S.C."/>
            <person name="Bandaranaike D."/>
            <person name="Bellair M."/>
            <person name="Blankenburg K."/>
            <person name="Chao H."/>
            <person name="Dinh H."/>
            <person name="Doddapaneni H."/>
            <person name="Downs B."/>
            <person name="Dugan-Rocha S."/>
            <person name="Elkadiri S."/>
            <person name="Gnanaolivu R.D."/>
            <person name="Hernandez B."/>
            <person name="Javaid M."/>
            <person name="Jayaseelan J.C."/>
            <person name="Lee S."/>
            <person name="Li M."/>
            <person name="Ming W."/>
            <person name="Munidasa M."/>
            <person name="Muniz J."/>
            <person name="Nguyen L."/>
            <person name="Ongeri F."/>
            <person name="Osuji N."/>
            <person name="Pu L.-L."/>
            <person name="Puazo M."/>
            <person name="Qu C."/>
            <person name="Quiroz J."/>
            <person name="Raj R."/>
            <person name="Weissenberger G."/>
            <person name="Xin Y."/>
            <person name="Zou X."/>
            <person name="Han Y."/>
            <person name="Richards S."/>
            <person name="Worley K."/>
            <person name="Muzny D."/>
            <person name="Gibbs R."/>
        </authorList>
    </citation>
    <scope>NUCLEOTIDE SEQUENCE</scope>
    <source>
        <strain evidence="3">Sampled in the wild</strain>
    </source>
</reference>
<proteinExistence type="predicted"/>
<dbReference type="InterPro" id="IPR032675">
    <property type="entry name" value="LRR_dom_sf"/>
</dbReference>
<keyword evidence="2" id="KW-0677">Repeat</keyword>
<reference evidence="3" key="2">
    <citation type="submission" date="2017-10" db="EMBL/GenBank/DDBJ databases">
        <title>Ladona fulva Genome sequencing and assembly.</title>
        <authorList>
            <person name="Murali S."/>
            <person name="Richards S."/>
            <person name="Bandaranaike D."/>
            <person name="Bellair M."/>
            <person name="Blankenburg K."/>
            <person name="Chao H."/>
            <person name="Dinh H."/>
            <person name="Doddapaneni H."/>
            <person name="Dugan-Rocha S."/>
            <person name="Elkadiri S."/>
            <person name="Gnanaolivu R."/>
            <person name="Hernandez B."/>
            <person name="Skinner E."/>
            <person name="Javaid M."/>
            <person name="Lee S."/>
            <person name="Li M."/>
            <person name="Ming W."/>
            <person name="Munidasa M."/>
            <person name="Muniz J."/>
            <person name="Nguyen L."/>
            <person name="Hughes D."/>
            <person name="Osuji N."/>
            <person name="Pu L.-L."/>
            <person name="Puazo M."/>
            <person name="Qu C."/>
            <person name="Quiroz J."/>
            <person name="Raj R."/>
            <person name="Weissenberger G."/>
            <person name="Xin Y."/>
            <person name="Zou X."/>
            <person name="Han Y."/>
            <person name="Worley K."/>
            <person name="Muzny D."/>
            <person name="Gibbs R."/>
        </authorList>
    </citation>
    <scope>NUCLEOTIDE SEQUENCE</scope>
    <source>
        <strain evidence="3">Sampled in the wild</strain>
    </source>
</reference>
<dbReference type="InterPro" id="IPR025875">
    <property type="entry name" value="Leu-rich_rpt_4"/>
</dbReference>
<evidence type="ECO:0000313" key="3">
    <source>
        <dbReference type="EMBL" id="KAG8233267.1"/>
    </source>
</evidence>
<evidence type="ECO:0000313" key="4">
    <source>
        <dbReference type="Proteomes" id="UP000792457"/>
    </source>
</evidence>
<dbReference type="Pfam" id="PF13855">
    <property type="entry name" value="LRR_8"/>
    <property type="match status" value="1"/>
</dbReference>
<comment type="caution">
    <text evidence="3">The sequence shown here is derived from an EMBL/GenBank/DDBJ whole genome shotgun (WGS) entry which is preliminary data.</text>
</comment>
<dbReference type="Pfam" id="PF00560">
    <property type="entry name" value="LRR_1"/>
    <property type="match status" value="1"/>
</dbReference>
<accession>A0A8K0KE28</accession>
<dbReference type="SMART" id="SM00369">
    <property type="entry name" value="LRR_TYP"/>
    <property type="match status" value="5"/>
</dbReference>
<organism evidence="3 4">
    <name type="scientific">Ladona fulva</name>
    <name type="common">Scarce chaser dragonfly</name>
    <name type="synonym">Libellula fulva</name>
    <dbReference type="NCBI Taxonomy" id="123851"/>
    <lineage>
        <taxon>Eukaryota</taxon>
        <taxon>Metazoa</taxon>
        <taxon>Ecdysozoa</taxon>
        <taxon>Arthropoda</taxon>
        <taxon>Hexapoda</taxon>
        <taxon>Insecta</taxon>
        <taxon>Pterygota</taxon>
        <taxon>Palaeoptera</taxon>
        <taxon>Odonata</taxon>
        <taxon>Epiprocta</taxon>
        <taxon>Anisoptera</taxon>
        <taxon>Libelluloidea</taxon>
        <taxon>Libellulidae</taxon>
        <taxon>Ladona</taxon>
    </lineage>
</organism>
<dbReference type="AlphaFoldDB" id="A0A8K0KE28"/>
<dbReference type="Gene3D" id="3.80.10.10">
    <property type="entry name" value="Ribonuclease Inhibitor"/>
    <property type="match status" value="2"/>
</dbReference>
<dbReference type="OrthoDB" id="1728874at2759"/>
<dbReference type="InterPro" id="IPR050216">
    <property type="entry name" value="LRR_domain-containing"/>
</dbReference>
<evidence type="ECO:0008006" key="5">
    <source>
        <dbReference type="Google" id="ProtNLM"/>
    </source>
</evidence>
<evidence type="ECO:0000256" key="1">
    <source>
        <dbReference type="ARBA" id="ARBA00022614"/>
    </source>
</evidence>
<dbReference type="FunFam" id="3.80.10.10:FF:000230">
    <property type="entry name" value="Leucine-rich repeat-containing protein 57"/>
    <property type="match status" value="1"/>
</dbReference>
<gene>
    <name evidence="3" type="ORF">J437_LFUL009977</name>
</gene>
<protein>
    <recommendedName>
        <fullName evidence="5">Leucine-rich repeat-containing protein 57</fullName>
    </recommendedName>
</protein>
<evidence type="ECO:0000256" key="2">
    <source>
        <dbReference type="ARBA" id="ARBA00022737"/>
    </source>
</evidence>
<dbReference type="PROSITE" id="PS51450">
    <property type="entry name" value="LRR"/>
    <property type="match status" value="1"/>
</dbReference>
<sequence>MGNGPSIKEHVETASKTGVLGLSHKKLSSFPPSLKQLADILRTLDLSDNCFSVLPSEMENFRNLKHLKLDKNSLRNLPSFLGKLVKLESLSVRDNHLTELPVTLSALKNLKEAHFSGNKLQEFPLMLCGLRHLDMLDLSRNSITKVVNDPNLATLHVIELNLNQNQISELSEYLAKCPRLRTLRLEENCLPLTAIPRCLLDESNISLLAIDGNLFAPKNLMEVEGYEKYMERYTEVKKKLS</sequence>
<dbReference type="SUPFAM" id="SSF52047">
    <property type="entry name" value="RNI-like"/>
    <property type="match status" value="1"/>
</dbReference>
<dbReference type="PANTHER" id="PTHR48051">
    <property type="match status" value="1"/>
</dbReference>
<dbReference type="InterPro" id="IPR001611">
    <property type="entry name" value="Leu-rich_rpt"/>
</dbReference>
<dbReference type="Pfam" id="PF12799">
    <property type="entry name" value="LRR_4"/>
    <property type="match status" value="1"/>
</dbReference>
<dbReference type="PANTHER" id="PTHR48051:SF1">
    <property type="entry name" value="RAS SUPPRESSOR PROTEIN 1"/>
    <property type="match status" value="1"/>
</dbReference>
<name>A0A8K0KE28_LADFU</name>
<dbReference type="EMBL" id="KZ308700">
    <property type="protein sequence ID" value="KAG8233267.1"/>
    <property type="molecule type" value="Genomic_DNA"/>
</dbReference>